<dbReference type="EMBL" id="VNWL01000029">
    <property type="protein sequence ID" value="TXK00101.1"/>
    <property type="molecule type" value="Genomic_DNA"/>
</dbReference>
<evidence type="ECO:0000313" key="2">
    <source>
        <dbReference type="EMBL" id="TXK00101.1"/>
    </source>
</evidence>
<reference evidence="2 4" key="2">
    <citation type="submission" date="2019-07" db="EMBL/GenBank/DDBJ databases">
        <title>Draft genome of two Muricauda strains isolated from deep sea.</title>
        <authorList>
            <person name="Sun C."/>
        </authorList>
    </citation>
    <scope>NUCLEOTIDE SEQUENCE [LARGE SCALE GENOMIC DNA]</scope>
    <source>
        <strain evidence="2 4">NH166</strain>
    </source>
</reference>
<accession>A0A418N3I9</accession>
<reference evidence="1 3" key="1">
    <citation type="submission" date="2018-08" db="EMBL/GenBank/DDBJ databases">
        <title>Proposal of Muricauda 72 sp.nov. and Muricauda NH166 sp.nov., isolated from seawater.</title>
        <authorList>
            <person name="Cheng H."/>
            <person name="Wu Y.-H."/>
            <person name="Guo L.-L."/>
            <person name="Xu X.-W."/>
        </authorList>
    </citation>
    <scope>NUCLEOTIDE SEQUENCE [LARGE SCALE GENOMIC DNA]</scope>
    <source>
        <strain evidence="1 3">NH166</strain>
    </source>
</reference>
<evidence type="ECO:0000313" key="3">
    <source>
        <dbReference type="Proteomes" id="UP000284189"/>
    </source>
</evidence>
<protein>
    <recommendedName>
        <fullName evidence="5">Tfp pilus assembly protein, major pilin PilA</fullName>
    </recommendedName>
</protein>
<keyword evidence="4" id="KW-1185">Reference proteome</keyword>
<dbReference type="Proteomes" id="UP000321528">
    <property type="component" value="Unassembled WGS sequence"/>
</dbReference>
<dbReference type="Proteomes" id="UP000284189">
    <property type="component" value="Unassembled WGS sequence"/>
</dbReference>
<name>A0A418N3I9_9FLAO</name>
<dbReference type="OrthoDB" id="1151021at2"/>
<proteinExistence type="predicted"/>
<dbReference type="AlphaFoldDB" id="A0A418N3I9"/>
<dbReference type="RefSeq" id="WP_119641248.1">
    <property type="nucleotide sequence ID" value="NZ_QXFJ01000030.1"/>
</dbReference>
<dbReference type="Gene3D" id="3.40.1000.10">
    <property type="entry name" value="Mog1/PsbP, alpha/beta/alpha sandwich"/>
    <property type="match status" value="1"/>
</dbReference>
<dbReference type="EMBL" id="QXFJ01000030">
    <property type="protein sequence ID" value="RIV68408.1"/>
    <property type="molecule type" value="Genomic_DNA"/>
</dbReference>
<dbReference type="PROSITE" id="PS51257">
    <property type="entry name" value="PROKAR_LIPOPROTEIN"/>
    <property type="match status" value="1"/>
</dbReference>
<evidence type="ECO:0008006" key="5">
    <source>
        <dbReference type="Google" id="ProtNLM"/>
    </source>
</evidence>
<sequence length="202" mass="23124">MKNPVTLLLFLAVFSFSSCIKSKGKNGNKEPKMEDFHTVTVNEEYQISLPKFMKGTTGLNEEASLQYQNLFKEAYTIIIDEPKQDFVDVYKELDQYNEGITLLQNYRKIQLQAFTSTIQVSHQSEVKPMTIHGLDAESVEIDGHVEGIDEEISYFLTFVEGTENIYMIMAWTLKSKKEEHQKTFETIAQSFELLDQAAAAKV</sequence>
<evidence type="ECO:0000313" key="1">
    <source>
        <dbReference type="EMBL" id="RIV68408.1"/>
    </source>
</evidence>
<organism evidence="1 3">
    <name type="scientific">Flagellimonas aequoris</name>
    <dbReference type="NCBI Taxonomy" id="2306997"/>
    <lineage>
        <taxon>Bacteria</taxon>
        <taxon>Pseudomonadati</taxon>
        <taxon>Bacteroidota</taxon>
        <taxon>Flavobacteriia</taxon>
        <taxon>Flavobacteriales</taxon>
        <taxon>Flavobacteriaceae</taxon>
        <taxon>Flagellimonas</taxon>
    </lineage>
</organism>
<comment type="caution">
    <text evidence="1">The sequence shown here is derived from an EMBL/GenBank/DDBJ whole genome shotgun (WGS) entry which is preliminary data.</text>
</comment>
<gene>
    <name evidence="1" type="ORF">D2U88_14405</name>
    <name evidence="2" type="ORF">FQ019_14250</name>
</gene>
<evidence type="ECO:0000313" key="4">
    <source>
        <dbReference type="Proteomes" id="UP000321528"/>
    </source>
</evidence>